<keyword evidence="2" id="KW-1185">Reference proteome</keyword>
<sequence>MFFQRTSSLPRPRHTPPTVPTYNIHTSTYGARQTDQPGFRRLPRVLFSASQLCPGPTSILLRLEPCWKPAGARIAGTGGVALCIRPAGCARHTINTQCYSAGTAGVSMYWCVGCLVSSLSRSLSMSDSFPGCLATFLIRQRVDRRCRRGASKTSSASAFDLIRDCESWLSMLDCRHRSRTHHGQAPTGIHHVPNQPIIDASVVGQNPSRYQSHPSQQTLGILLPALVQRRRSC</sequence>
<organism evidence="1 2">
    <name type="scientific">Stachybotrys elegans</name>
    <dbReference type="NCBI Taxonomy" id="80388"/>
    <lineage>
        <taxon>Eukaryota</taxon>
        <taxon>Fungi</taxon>
        <taxon>Dikarya</taxon>
        <taxon>Ascomycota</taxon>
        <taxon>Pezizomycotina</taxon>
        <taxon>Sordariomycetes</taxon>
        <taxon>Hypocreomycetidae</taxon>
        <taxon>Hypocreales</taxon>
        <taxon>Stachybotryaceae</taxon>
        <taxon>Stachybotrys</taxon>
    </lineage>
</organism>
<name>A0A8K0WTJ3_9HYPO</name>
<dbReference type="AlphaFoldDB" id="A0A8K0WTJ3"/>
<dbReference type="EMBL" id="JAGPNK010000005">
    <property type="protein sequence ID" value="KAH7321231.1"/>
    <property type="molecule type" value="Genomic_DNA"/>
</dbReference>
<proteinExistence type="predicted"/>
<evidence type="ECO:0000313" key="2">
    <source>
        <dbReference type="Proteomes" id="UP000813444"/>
    </source>
</evidence>
<accession>A0A8K0WTJ3</accession>
<comment type="caution">
    <text evidence="1">The sequence shown here is derived from an EMBL/GenBank/DDBJ whole genome shotgun (WGS) entry which is preliminary data.</text>
</comment>
<reference evidence="1" key="1">
    <citation type="journal article" date="2021" name="Nat. Commun.">
        <title>Genetic determinants of endophytism in the Arabidopsis root mycobiome.</title>
        <authorList>
            <person name="Mesny F."/>
            <person name="Miyauchi S."/>
            <person name="Thiergart T."/>
            <person name="Pickel B."/>
            <person name="Atanasova L."/>
            <person name="Karlsson M."/>
            <person name="Huettel B."/>
            <person name="Barry K.W."/>
            <person name="Haridas S."/>
            <person name="Chen C."/>
            <person name="Bauer D."/>
            <person name="Andreopoulos W."/>
            <person name="Pangilinan J."/>
            <person name="LaButti K."/>
            <person name="Riley R."/>
            <person name="Lipzen A."/>
            <person name="Clum A."/>
            <person name="Drula E."/>
            <person name="Henrissat B."/>
            <person name="Kohler A."/>
            <person name="Grigoriev I.V."/>
            <person name="Martin F.M."/>
            <person name="Hacquard S."/>
        </authorList>
    </citation>
    <scope>NUCLEOTIDE SEQUENCE</scope>
    <source>
        <strain evidence="1">MPI-CAGE-CH-0235</strain>
    </source>
</reference>
<evidence type="ECO:0000313" key="1">
    <source>
        <dbReference type="EMBL" id="KAH7321231.1"/>
    </source>
</evidence>
<protein>
    <submittedName>
        <fullName evidence="1">Uncharacterized protein</fullName>
    </submittedName>
</protein>
<dbReference type="Proteomes" id="UP000813444">
    <property type="component" value="Unassembled WGS sequence"/>
</dbReference>
<gene>
    <name evidence="1" type="ORF">B0I35DRAFT_209956</name>
</gene>